<evidence type="ECO:0000256" key="6">
    <source>
        <dbReference type="ARBA" id="ARBA00022737"/>
    </source>
</evidence>
<evidence type="ECO:0000256" key="14">
    <source>
        <dbReference type="SAM" id="MobiDB-lite"/>
    </source>
</evidence>
<keyword evidence="7" id="KW-0498">Mitosis</keyword>
<gene>
    <name evidence="15" type="primary">Pttg1</name>
    <name evidence="15" type="ORF">CEUAER_R01305</name>
</gene>
<keyword evidence="8" id="KW-0159">Chromosome partition</keyword>
<sequence>MPTLIFIDKENGEVNATKNRLRLPSGSSKVLAERTKVNTPLPRKTITTPPATSCSVRKVLGNVNRTGAVSMLEKTGQKSQPSAANKIPEKTAGLGSSKAVTEDCPEKENMFTFDPRDAESFELPEDFKVSNMNLRGVPLMVFERPCDKYVNMVPSPVKTEEISWES</sequence>
<keyword evidence="16" id="KW-1185">Reference proteome</keyword>
<dbReference type="GO" id="GO:0051301">
    <property type="term" value="P:cell division"/>
    <property type="evidence" value="ECO:0007669"/>
    <property type="project" value="UniProtKB-KW"/>
</dbReference>
<evidence type="ECO:0000313" key="16">
    <source>
        <dbReference type="Proteomes" id="UP000519239"/>
    </source>
</evidence>
<comment type="subcellular location">
    <subcellularLocation>
        <location evidence="2">Cytoplasm</location>
    </subcellularLocation>
    <subcellularLocation>
        <location evidence="1">Nucleus</location>
    </subcellularLocation>
</comment>
<evidence type="ECO:0000256" key="2">
    <source>
        <dbReference type="ARBA" id="ARBA00004496"/>
    </source>
</evidence>
<dbReference type="PANTHER" id="PTHR10418">
    <property type="entry name" value="SECURIN-3"/>
    <property type="match status" value="1"/>
</dbReference>
<proteinExistence type="inferred from homology"/>
<evidence type="ECO:0000256" key="10">
    <source>
        <dbReference type="ARBA" id="ARBA00023036"/>
    </source>
</evidence>
<keyword evidence="10" id="KW-0729">SH3-binding</keyword>
<name>A0A7L4JIA7_9AVES</name>
<protein>
    <recommendedName>
        <fullName evidence="13">Securin</fullName>
    </recommendedName>
</protein>
<keyword evidence="5" id="KW-0132">Cell division</keyword>
<comment type="similarity">
    <text evidence="3">Belongs to the securin family.</text>
</comment>
<comment type="caution">
    <text evidence="15">The sequence shown here is derived from an EMBL/GenBank/DDBJ whole genome shotgun (WGS) entry which is preliminary data.</text>
</comment>
<dbReference type="Pfam" id="PF04856">
    <property type="entry name" value="Securin"/>
    <property type="match status" value="1"/>
</dbReference>
<dbReference type="GO" id="GO:0005634">
    <property type="term" value="C:nucleus"/>
    <property type="evidence" value="ECO:0007669"/>
    <property type="project" value="UniProtKB-SubCell"/>
</dbReference>
<feature type="non-terminal residue" evidence="15">
    <location>
        <position position="166"/>
    </location>
</feature>
<dbReference type="EMBL" id="VWPQ01000050">
    <property type="protein sequence ID" value="NXY40397.1"/>
    <property type="molecule type" value="Genomic_DNA"/>
</dbReference>
<dbReference type="InterPro" id="IPR006940">
    <property type="entry name" value="Securin_separation_inhibitor"/>
</dbReference>
<dbReference type="GO" id="GO:0017124">
    <property type="term" value="F:SH3 domain binding"/>
    <property type="evidence" value="ECO:0007669"/>
    <property type="project" value="UniProtKB-KW"/>
</dbReference>
<evidence type="ECO:0000256" key="12">
    <source>
        <dbReference type="ARBA" id="ARBA00023306"/>
    </source>
</evidence>
<evidence type="ECO:0000256" key="4">
    <source>
        <dbReference type="ARBA" id="ARBA00022490"/>
    </source>
</evidence>
<evidence type="ECO:0000256" key="11">
    <source>
        <dbReference type="ARBA" id="ARBA00023242"/>
    </source>
</evidence>
<keyword evidence="4" id="KW-0963">Cytoplasm</keyword>
<keyword evidence="12" id="KW-0131">Cell cycle</keyword>
<feature type="region of interest" description="Disordered" evidence="14">
    <location>
        <begin position="72"/>
        <end position="107"/>
    </location>
</feature>
<evidence type="ECO:0000256" key="8">
    <source>
        <dbReference type="ARBA" id="ARBA00022829"/>
    </source>
</evidence>
<dbReference type="OrthoDB" id="9905975at2759"/>
<dbReference type="AlphaFoldDB" id="A0A7L4JIA7"/>
<evidence type="ECO:0000313" key="15">
    <source>
        <dbReference type="EMBL" id="NXY40397.1"/>
    </source>
</evidence>
<keyword evidence="6" id="KW-0677">Repeat</keyword>
<evidence type="ECO:0000256" key="1">
    <source>
        <dbReference type="ARBA" id="ARBA00004123"/>
    </source>
</evidence>
<evidence type="ECO:0000256" key="9">
    <source>
        <dbReference type="ARBA" id="ARBA00022843"/>
    </source>
</evidence>
<dbReference type="Proteomes" id="UP000519239">
    <property type="component" value="Unassembled WGS sequence"/>
</dbReference>
<organism evidence="15 16">
    <name type="scientific">Ceuthmochares aereus</name>
    <dbReference type="NCBI Taxonomy" id="1961834"/>
    <lineage>
        <taxon>Eukaryota</taxon>
        <taxon>Metazoa</taxon>
        <taxon>Chordata</taxon>
        <taxon>Craniata</taxon>
        <taxon>Vertebrata</taxon>
        <taxon>Euteleostomi</taxon>
        <taxon>Archelosauria</taxon>
        <taxon>Archosauria</taxon>
        <taxon>Dinosauria</taxon>
        <taxon>Saurischia</taxon>
        <taxon>Theropoda</taxon>
        <taxon>Coelurosauria</taxon>
        <taxon>Aves</taxon>
        <taxon>Neognathae</taxon>
        <taxon>Neoaves</taxon>
        <taxon>Otidimorphae</taxon>
        <taxon>Cuculiformes</taxon>
        <taxon>Cuculidae</taxon>
        <taxon>Ceuthmochares</taxon>
    </lineage>
</organism>
<dbReference type="GO" id="GO:0005737">
    <property type="term" value="C:cytoplasm"/>
    <property type="evidence" value="ECO:0007669"/>
    <property type="project" value="UniProtKB-SubCell"/>
</dbReference>
<accession>A0A7L4JIA7</accession>
<dbReference type="GO" id="GO:0051276">
    <property type="term" value="P:chromosome organization"/>
    <property type="evidence" value="ECO:0007669"/>
    <property type="project" value="InterPro"/>
</dbReference>
<evidence type="ECO:0000256" key="5">
    <source>
        <dbReference type="ARBA" id="ARBA00022618"/>
    </source>
</evidence>
<evidence type="ECO:0000256" key="3">
    <source>
        <dbReference type="ARBA" id="ARBA00009264"/>
    </source>
</evidence>
<evidence type="ECO:0000256" key="13">
    <source>
        <dbReference type="ARBA" id="ARBA00039185"/>
    </source>
</evidence>
<feature type="non-terminal residue" evidence="15">
    <location>
        <position position="1"/>
    </location>
</feature>
<keyword evidence="11" id="KW-0539">Nucleus</keyword>
<reference evidence="15 16" key="1">
    <citation type="submission" date="2019-09" db="EMBL/GenBank/DDBJ databases">
        <title>Bird 10,000 Genomes (B10K) Project - Family phase.</title>
        <authorList>
            <person name="Zhang G."/>
        </authorList>
    </citation>
    <scope>NUCLEOTIDE SEQUENCE [LARGE SCALE GENOMIC DNA]</scope>
    <source>
        <strain evidence="15">B10K-CU-031-02</strain>
        <tissue evidence="15">Muscle</tissue>
    </source>
</reference>
<dbReference type="GO" id="GO:0045143">
    <property type="term" value="P:homologous chromosome segregation"/>
    <property type="evidence" value="ECO:0007669"/>
    <property type="project" value="TreeGrafter"/>
</dbReference>
<keyword evidence="9" id="KW-0832">Ubl conjugation</keyword>
<dbReference type="PANTHER" id="PTHR10418:SF2">
    <property type="entry name" value="SECURIN"/>
    <property type="match status" value="1"/>
</dbReference>
<evidence type="ECO:0000256" key="7">
    <source>
        <dbReference type="ARBA" id="ARBA00022776"/>
    </source>
</evidence>